<proteinExistence type="inferred from homology"/>
<dbReference type="PANTHER" id="PTHR14418">
    <property type="entry name" value="CONDENSIN COMPLEX SUBUNIT 3-RELATED"/>
    <property type="match status" value="1"/>
</dbReference>
<evidence type="ECO:0000256" key="1">
    <source>
        <dbReference type="ARBA" id="ARBA00004286"/>
    </source>
</evidence>
<dbReference type="AlphaFoldDB" id="A0AAN7YFN3"/>
<reference evidence="10" key="1">
    <citation type="submission" date="2023-08" db="EMBL/GenBank/DDBJ databases">
        <title>Black Yeasts Isolated from many extreme environments.</title>
        <authorList>
            <person name="Coleine C."/>
            <person name="Stajich J.E."/>
            <person name="Selbmann L."/>
        </authorList>
    </citation>
    <scope>NUCLEOTIDE SEQUENCE</scope>
    <source>
        <strain evidence="10">CCFEE 5401</strain>
    </source>
</reference>
<dbReference type="Pfam" id="PF12719">
    <property type="entry name" value="Cnd3"/>
    <property type="match status" value="1"/>
</dbReference>
<comment type="subcellular location">
    <subcellularLocation>
        <location evidence="1">Chromosome</location>
    </subcellularLocation>
</comment>
<feature type="region of interest" description="Disordered" evidence="8">
    <location>
        <begin position="1"/>
        <end position="33"/>
    </location>
</feature>
<accession>A0AAN7YFN3</accession>
<dbReference type="Proteomes" id="UP001310890">
    <property type="component" value="Unassembled WGS sequence"/>
</dbReference>
<organism evidence="10 11">
    <name type="scientific">Meristemomyces frigidus</name>
    <dbReference type="NCBI Taxonomy" id="1508187"/>
    <lineage>
        <taxon>Eukaryota</taxon>
        <taxon>Fungi</taxon>
        <taxon>Dikarya</taxon>
        <taxon>Ascomycota</taxon>
        <taxon>Pezizomycotina</taxon>
        <taxon>Dothideomycetes</taxon>
        <taxon>Dothideomycetidae</taxon>
        <taxon>Mycosphaerellales</taxon>
        <taxon>Teratosphaeriaceae</taxon>
        <taxon>Meristemomyces</taxon>
    </lineage>
</organism>
<keyword evidence="7" id="KW-0131">Cell cycle</keyword>
<dbReference type="InterPro" id="IPR027165">
    <property type="entry name" value="CND3"/>
</dbReference>
<evidence type="ECO:0000313" key="11">
    <source>
        <dbReference type="Proteomes" id="UP001310890"/>
    </source>
</evidence>
<evidence type="ECO:0000256" key="4">
    <source>
        <dbReference type="ARBA" id="ARBA00022618"/>
    </source>
</evidence>
<dbReference type="EMBL" id="JAVRRL010000040">
    <property type="protein sequence ID" value="KAK5111333.1"/>
    <property type="molecule type" value="Genomic_DNA"/>
</dbReference>
<name>A0AAN7YFN3_9PEZI</name>
<evidence type="ECO:0000256" key="3">
    <source>
        <dbReference type="ARBA" id="ARBA00022454"/>
    </source>
</evidence>
<sequence>MPGRVARSAPRSAVSRKTAARTSSPPAGVPDEGPLTSLRRAICAVFADAQKSTAGHRKAVIGLRKIQEACCYEPVNYKKARQSEDFEETDFNEEVTRCVLRVLAVRKAEAVGDRVVRFLGTYLNVASAKDAEIAMGQQADTDMDVEMPGVTQVVHETPTSRLTTTILSTLLPLLNARDKTIRFRSTQIISHIINSLDSLDDTLFHSLRLALLKRIHDKEAPVRLQAVYGLGRLAAEVEDGANQEDSDEEDDVGAGVLARLLNILQNDPAAEVRRNLLLNLPLTKDVLPYLLERARDADASTRRALYARLLPALGDFRHLSLTHREKLLRWGLRDRDENVRKATARLFRERWIEDCAALPADHASDQDENQPQKPANQAADPSLDALLELLERIDVVNSGGEGGIALVAMKEFWSGRPDYIDYVSFPDTFWEDLSPELAFVARTFNDYCRSAGKEDGYDGPRMLDGMIEDKLPEVTQFGVLLEREIRRLVQSVQLAPLGEDEEAEEECVGREFVVEQMLHMAKTFDYSDEVGRRKMFGLLREALANPELPEEATHLVIDVLRLVCGVDRRGEQEFCRVVVEAAGEVHDVIMDDEDETAASDESSVDASFHSATEVIDDDGAPQSRLVKKDGRELTEEELEEKAIREIVINMKCLHIALCMLQNVACELESNAHLVTLLNTLIVPAVRSREAPIRERGLCCLGLCCLLSLNLGEENLDLFLHCFSKGHPALQTVALQIIGDLLVTHSSLLTKLPATPVQGDTTLGATEMEAENRESPFLKPVLKAFTKALKSDTPLVQSTGAVALAKCMLANLITSPPHLQLLLLSFFDPDTASNSALRQSLSYFLPVYAHSRLENAERMVSVAVPVVSKLATLRETMLDEAEADSGAETGGGEGMVKLSLVGGMLVEWTDGRLLIGSAGANAGGAEGANDLHLSLAEHILDRLVTTQVGKEEKKVLFSMLGKLCLSPGSDVELLKRVLGLVQEAIESRVATEASAKKLLDKLREMLLAMMNSIMTAERGGGGEEETVLEASEVGDETAIAAAGVGDRTVDFTELSVDDRTVIPAVDATGIETEDEGEDESTVLQRTEVGFTTVSGTTIGLPEVEGTRVALGGDEEEGDTELLDSD</sequence>
<evidence type="ECO:0000256" key="8">
    <source>
        <dbReference type="SAM" id="MobiDB-lite"/>
    </source>
</evidence>
<keyword evidence="5" id="KW-0498">Mitosis</keyword>
<keyword evidence="4" id="KW-0132">Cell division</keyword>
<evidence type="ECO:0000256" key="5">
    <source>
        <dbReference type="ARBA" id="ARBA00022776"/>
    </source>
</evidence>
<keyword evidence="3" id="KW-0158">Chromosome</keyword>
<dbReference type="Gene3D" id="1.25.10.10">
    <property type="entry name" value="Leucine-rich Repeat Variant"/>
    <property type="match status" value="1"/>
</dbReference>
<comment type="caution">
    <text evidence="10">The sequence shown here is derived from an EMBL/GenBank/DDBJ whole genome shotgun (WGS) entry which is preliminary data.</text>
</comment>
<keyword evidence="6" id="KW-0226">DNA condensation</keyword>
<evidence type="ECO:0000259" key="9">
    <source>
        <dbReference type="Pfam" id="PF12719"/>
    </source>
</evidence>
<dbReference type="PANTHER" id="PTHR14418:SF5">
    <property type="entry name" value="CONDENSIN COMPLEX SUBUNIT 3"/>
    <property type="match status" value="1"/>
</dbReference>
<dbReference type="InterPro" id="IPR016024">
    <property type="entry name" value="ARM-type_fold"/>
</dbReference>
<feature type="compositionally biased region" description="Acidic residues" evidence="8">
    <location>
        <begin position="1111"/>
        <end position="1124"/>
    </location>
</feature>
<dbReference type="GO" id="GO:0000793">
    <property type="term" value="C:condensed chromosome"/>
    <property type="evidence" value="ECO:0007669"/>
    <property type="project" value="TreeGrafter"/>
</dbReference>
<feature type="domain" description="Nuclear condensin complex subunit 3 C-terminal" evidence="9">
    <location>
        <begin position="651"/>
        <end position="963"/>
    </location>
</feature>
<dbReference type="GO" id="GO:0051301">
    <property type="term" value="P:cell division"/>
    <property type="evidence" value="ECO:0007669"/>
    <property type="project" value="UniProtKB-KW"/>
</dbReference>
<feature type="region of interest" description="Disordered" evidence="8">
    <location>
        <begin position="1105"/>
        <end position="1124"/>
    </location>
</feature>
<comment type="similarity">
    <text evidence="2">Belongs to the CND3 (condensin subunit 3) family.</text>
</comment>
<dbReference type="SUPFAM" id="SSF48371">
    <property type="entry name" value="ARM repeat"/>
    <property type="match status" value="1"/>
</dbReference>
<gene>
    <name evidence="10" type="ORF">LTR62_005173</name>
</gene>
<evidence type="ECO:0000256" key="6">
    <source>
        <dbReference type="ARBA" id="ARBA00023067"/>
    </source>
</evidence>
<dbReference type="GO" id="GO:0007076">
    <property type="term" value="P:mitotic chromosome condensation"/>
    <property type="evidence" value="ECO:0007669"/>
    <property type="project" value="InterPro"/>
</dbReference>
<evidence type="ECO:0000256" key="2">
    <source>
        <dbReference type="ARBA" id="ARBA00006533"/>
    </source>
</evidence>
<dbReference type="InterPro" id="IPR025977">
    <property type="entry name" value="Cnd3_C"/>
</dbReference>
<evidence type="ECO:0000256" key="7">
    <source>
        <dbReference type="ARBA" id="ARBA00023306"/>
    </source>
</evidence>
<dbReference type="InterPro" id="IPR011989">
    <property type="entry name" value="ARM-like"/>
</dbReference>
<dbReference type="GO" id="GO:0000796">
    <property type="term" value="C:condensin complex"/>
    <property type="evidence" value="ECO:0007669"/>
    <property type="project" value="InterPro"/>
</dbReference>
<evidence type="ECO:0000313" key="10">
    <source>
        <dbReference type="EMBL" id="KAK5111333.1"/>
    </source>
</evidence>
<protein>
    <recommendedName>
        <fullName evidence="9">Nuclear condensin complex subunit 3 C-terminal domain-containing protein</fullName>
    </recommendedName>
</protein>